<organism evidence="1 2">
    <name type="scientific">Kineosporia mesophila</name>
    <dbReference type="NCBI Taxonomy" id="566012"/>
    <lineage>
        <taxon>Bacteria</taxon>
        <taxon>Bacillati</taxon>
        <taxon>Actinomycetota</taxon>
        <taxon>Actinomycetes</taxon>
        <taxon>Kineosporiales</taxon>
        <taxon>Kineosporiaceae</taxon>
        <taxon>Kineosporia</taxon>
    </lineage>
</organism>
<sequence length="50" mass="5628">MAEACEYYETLSHHLPEACITMTGDFFEAIEAVTRRAEPDDVVVYSPGVY</sequence>
<protein>
    <submittedName>
        <fullName evidence="1">Uncharacterized protein</fullName>
    </submittedName>
</protein>
<gene>
    <name evidence="1" type="ORF">GCM10022223_42610</name>
</gene>
<reference evidence="2" key="1">
    <citation type="journal article" date="2019" name="Int. J. Syst. Evol. Microbiol.">
        <title>The Global Catalogue of Microorganisms (GCM) 10K type strain sequencing project: providing services to taxonomists for standard genome sequencing and annotation.</title>
        <authorList>
            <consortium name="The Broad Institute Genomics Platform"/>
            <consortium name="The Broad Institute Genome Sequencing Center for Infectious Disease"/>
            <person name="Wu L."/>
            <person name="Ma J."/>
        </authorList>
    </citation>
    <scope>NUCLEOTIDE SEQUENCE [LARGE SCALE GENOMIC DNA]</scope>
    <source>
        <strain evidence="2">JCM 16902</strain>
    </source>
</reference>
<accession>A0ABP6ZZY5</accession>
<comment type="caution">
    <text evidence="1">The sequence shown here is derived from an EMBL/GenBank/DDBJ whole genome shotgun (WGS) entry which is preliminary data.</text>
</comment>
<keyword evidence="2" id="KW-1185">Reference proteome</keyword>
<proteinExistence type="predicted"/>
<dbReference type="Proteomes" id="UP001501074">
    <property type="component" value="Unassembled WGS sequence"/>
</dbReference>
<evidence type="ECO:0000313" key="2">
    <source>
        <dbReference type="Proteomes" id="UP001501074"/>
    </source>
</evidence>
<dbReference type="EMBL" id="BAAAZO010000008">
    <property type="protein sequence ID" value="GAA3621216.1"/>
    <property type="molecule type" value="Genomic_DNA"/>
</dbReference>
<evidence type="ECO:0000313" key="1">
    <source>
        <dbReference type="EMBL" id="GAA3621216.1"/>
    </source>
</evidence>
<name>A0ABP6ZZY5_9ACTN</name>